<evidence type="ECO:0000259" key="4">
    <source>
        <dbReference type="Pfam" id="PF07627"/>
    </source>
</evidence>
<feature type="compositionally biased region" description="Low complexity" evidence="1">
    <location>
        <begin position="42"/>
        <end position="58"/>
    </location>
</feature>
<comment type="caution">
    <text evidence="8">The sequence shown here is derived from an EMBL/GenBank/DDBJ whole genome shotgun (WGS) entry which is preliminary data.</text>
</comment>
<feature type="domain" description="DUF1588" evidence="4">
    <location>
        <begin position="621"/>
        <end position="719"/>
    </location>
</feature>
<evidence type="ECO:0000259" key="3">
    <source>
        <dbReference type="Pfam" id="PF07626"/>
    </source>
</evidence>
<dbReference type="InParanoid" id="B4D2L8"/>
<protein>
    <recommendedName>
        <fullName evidence="10">Cytochrome c domain-containing protein</fullName>
    </recommendedName>
</protein>
<feature type="region of interest" description="Disordered" evidence="1">
    <location>
        <begin position="1"/>
        <end position="58"/>
    </location>
</feature>
<evidence type="ECO:0000313" key="8">
    <source>
        <dbReference type="EMBL" id="EDY19458.1"/>
    </source>
</evidence>
<feature type="domain" description="Cytochrome C Planctomycete-type" evidence="6">
    <location>
        <begin position="81"/>
        <end position="124"/>
    </location>
</feature>
<dbReference type="InterPro" id="IPR013043">
    <property type="entry name" value="DUF1595"/>
</dbReference>
<dbReference type="GO" id="GO:0020037">
    <property type="term" value="F:heme binding"/>
    <property type="evidence" value="ECO:0007669"/>
    <property type="project" value="InterPro"/>
</dbReference>
<feature type="domain" description="DUF1592" evidence="5">
    <location>
        <begin position="477"/>
        <end position="602"/>
    </location>
</feature>
<feature type="compositionally biased region" description="Low complexity" evidence="1">
    <location>
        <begin position="9"/>
        <end position="19"/>
    </location>
</feature>
<feature type="domain" description="DUF1585" evidence="2">
    <location>
        <begin position="732"/>
        <end position="805"/>
    </location>
</feature>
<feature type="domain" description="DUF1595" evidence="7">
    <location>
        <begin position="403"/>
        <end position="463"/>
    </location>
</feature>
<feature type="domain" description="DUF1587" evidence="3">
    <location>
        <begin position="161"/>
        <end position="224"/>
    </location>
</feature>
<accession>B4D2L8</accession>
<dbReference type="Pfam" id="PF07631">
    <property type="entry name" value="PSD4"/>
    <property type="match status" value="1"/>
</dbReference>
<proteinExistence type="predicted"/>
<dbReference type="SUPFAM" id="SSF46626">
    <property type="entry name" value="Cytochrome c"/>
    <property type="match status" value="1"/>
</dbReference>
<dbReference type="GO" id="GO:0009055">
    <property type="term" value="F:electron transfer activity"/>
    <property type="evidence" value="ECO:0007669"/>
    <property type="project" value="InterPro"/>
</dbReference>
<dbReference type="InterPro" id="IPR013042">
    <property type="entry name" value="DUF1592"/>
</dbReference>
<evidence type="ECO:0008006" key="10">
    <source>
        <dbReference type="Google" id="ProtNLM"/>
    </source>
</evidence>
<organism evidence="8 9">
    <name type="scientific">Chthoniobacter flavus Ellin428</name>
    <dbReference type="NCBI Taxonomy" id="497964"/>
    <lineage>
        <taxon>Bacteria</taxon>
        <taxon>Pseudomonadati</taxon>
        <taxon>Verrucomicrobiota</taxon>
        <taxon>Spartobacteria</taxon>
        <taxon>Chthoniobacterales</taxon>
        <taxon>Chthoniobacteraceae</taxon>
        <taxon>Chthoniobacter</taxon>
    </lineage>
</organism>
<evidence type="ECO:0000259" key="2">
    <source>
        <dbReference type="Pfam" id="PF07624"/>
    </source>
</evidence>
<dbReference type="EMBL" id="ABVL01000008">
    <property type="protein sequence ID" value="EDY19458.1"/>
    <property type="molecule type" value="Genomic_DNA"/>
</dbReference>
<evidence type="ECO:0000313" key="9">
    <source>
        <dbReference type="Proteomes" id="UP000005824"/>
    </source>
</evidence>
<dbReference type="InterPro" id="IPR036909">
    <property type="entry name" value="Cyt_c-like_dom_sf"/>
</dbReference>
<dbReference type="Pfam" id="PF07627">
    <property type="entry name" value="PSCyt3"/>
    <property type="match status" value="1"/>
</dbReference>
<dbReference type="eggNOG" id="COG0551">
    <property type="taxonomic scope" value="Bacteria"/>
</dbReference>
<gene>
    <name evidence="8" type="ORF">CfE428DRAFT_3143</name>
</gene>
<reference evidence="8 9" key="1">
    <citation type="journal article" date="2011" name="J. Bacteriol.">
        <title>Genome sequence of Chthoniobacter flavus Ellin428, an aerobic heterotrophic soil bacterium.</title>
        <authorList>
            <person name="Kant R."/>
            <person name="van Passel M.W."/>
            <person name="Palva A."/>
            <person name="Lucas S."/>
            <person name="Lapidus A."/>
            <person name="Glavina Del Rio T."/>
            <person name="Dalin E."/>
            <person name="Tice H."/>
            <person name="Bruce D."/>
            <person name="Goodwin L."/>
            <person name="Pitluck S."/>
            <person name="Larimer F.W."/>
            <person name="Land M.L."/>
            <person name="Hauser L."/>
            <person name="Sangwan P."/>
            <person name="de Vos W.M."/>
            <person name="Janssen P.H."/>
            <person name="Smidt H."/>
        </authorList>
    </citation>
    <scope>NUCLEOTIDE SEQUENCE [LARGE SCALE GENOMIC DNA]</scope>
    <source>
        <strain evidence="8 9">Ellin428</strain>
    </source>
</reference>
<dbReference type="STRING" id="497964.CfE428DRAFT_3143"/>
<keyword evidence="9" id="KW-1185">Reference proteome</keyword>
<feature type="region of interest" description="Disordered" evidence="1">
    <location>
        <begin position="821"/>
        <end position="857"/>
    </location>
</feature>
<sequence length="857" mass="94154">MLLAWMGCSKPAAPSSSPEPATPAPTTPSPSSKEPQVSVPKTTPATGAIPAPAAAAATPTPVVAGPLDYSKDVKPLLQNYCYKCHANGKKKGGLALDNVATLQDQKTWGHVLENLRTREMPPDDEDKQPTLDEREKVMKWIDVVVFAVDPDRPDPGRVTIRRLNRAEYNNTIRDLIGVDFEPADDFPADDSGYGFDDIGDVLTLPPVLFERYLSAAEKVMSMAILNDHKPRPEKIYVDLFKIEGGPKTGTTSISRKIDETEATVKLDLPAAGQYDVKLVVESQKVGGEAPKLEWKLDGQLLRTIELSGRKDFKEQIKGVLQIAKPGEHTLMMHVANPMAGGEMKTASTTTAKKGADKGEKEDKRTFTVRQILLLSPPQPVKAPESQYRIFKAGGGQPKLELAARAIIQNFGTHAFRRPLSNTEIDRFMWIYKQAGIKGGNFEQSVQTALTAILVSPHFLFRGELQPQPDNPQVATQITEYALASRLSYFLWSTMPDDELFSEAEHGTLRKNLAAEVKRMLADPKSSALVENFGGQWLQIRNLKLVQPDAKTFPAWDQALATAMERETEMLFETIMHEDRSVLDFIGANYTFVNERLARHYGIQGVEGEAFVKVPLPPDRVGGILGQGSYLTITSNPTRTSPVKRGKYVLENILGTPPPPPPPQVPDLDDKARAELHGTLRQKMEQHRTDPVCASCHARMDPIGFGLEQFDGVGMRRTQDDGAAIDPTGQLVSGEKFAGPEELQKILLTTKRPDFLRCISEKMLTYALGRGLEYYDRVTIEKISASLEKNPNFSNLIMEVVDSVPFQMRRGEGDHRKFNEAKKTAAQPVSAPGTAALPSGATSSTLAPIAATKSATHP</sequence>
<dbReference type="InterPro" id="IPR013039">
    <property type="entry name" value="DUF1588"/>
</dbReference>
<dbReference type="InterPro" id="IPR011478">
    <property type="entry name" value="DUF1585"/>
</dbReference>
<evidence type="ECO:0000259" key="5">
    <source>
        <dbReference type="Pfam" id="PF07631"/>
    </source>
</evidence>
<dbReference type="Pfam" id="PF07624">
    <property type="entry name" value="PSD2"/>
    <property type="match status" value="1"/>
</dbReference>
<evidence type="ECO:0000259" key="7">
    <source>
        <dbReference type="Pfam" id="PF07637"/>
    </source>
</evidence>
<dbReference type="Pfam" id="PF07637">
    <property type="entry name" value="PSD5"/>
    <property type="match status" value="1"/>
</dbReference>
<dbReference type="Pfam" id="PF07635">
    <property type="entry name" value="PSCyt1"/>
    <property type="match status" value="1"/>
</dbReference>
<dbReference type="Proteomes" id="UP000005824">
    <property type="component" value="Unassembled WGS sequence"/>
</dbReference>
<evidence type="ECO:0000259" key="6">
    <source>
        <dbReference type="Pfam" id="PF07635"/>
    </source>
</evidence>
<name>B4D2L8_9BACT</name>
<dbReference type="InterPro" id="IPR011429">
    <property type="entry name" value="Cyt_c_Planctomycete-type"/>
</dbReference>
<evidence type="ECO:0000256" key="1">
    <source>
        <dbReference type="SAM" id="MobiDB-lite"/>
    </source>
</evidence>
<dbReference type="Pfam" id="PF07626">
    <property type="entry name" value="PSD3"/>
    <property type="match status" value="1"/>
</dbReference>
<dbReference type="AlphaFoldDB" id="B4D2L8"/>
<dbReference type="InterPro" id="IPR013036">
    <property type="entry name" value="DUF1587"/>
</dbReference>